<keyword evidence="4 6" id="KW-0808">Transferase</keyword>
<evidence type="ECO:0000256" key="3">
    <source>
        <dbReference type="ARBA" id="ARBA00022603"/>
    </source>
</evidence>
<dbReference type="STRING" id="571915.CMUST_05070"/>
<name>A0A0G3H2K7_9CORY</name>
<dbReference type="EMBL" id="CP011542">
    <property type="protein sequence ID" value="AKK05352.1"/>
    <property type="molecule type" value="Genomic_DNA"/>
</dbReference>
<accession>A0A0G3H2K7</accession>
<evidence type="ECO:0000313" key="8">
    <source>
        <dbReference type="EMBL" id="AKK05352.1"/>
    </source>
</evidence>
<keyword evidence="1 6" id="KW-0963">Cytoplasm</keyword>
<evidence type="ECO:0000313" key="9">
    <source>
        <dbReference type="Proteomes" id="UP000035199"/>
    </source>
</evidence>
<dbReference type="KEGG" id="cmv:CMUST_05070"/>
<dbReference type="InterPro" id="IPR000878">
    <property type="entry name" value="4pyrrol_Mease"/>
</dbReference>
<dbReference type="SUPFAM" id="SSF53790">
    <property type="entry name" value="Tetrapyrrole methylase"/>
    <property type="match status" value="1"/>
</dbReference>
<dbReference type="Proteomes" id="UP000035199">
    <property type="component" value="Chromosome"/>
</dbReference>
<dbReference type="PANTHER" id="PTHR46111">
    <property type="entry name" value="RIBOSOMAL RNA SMALL SUBUNIT METHYLTRANSFERASE I"/>
    <property type="match status" value="1"/>
</dbReference>
<dbReference type="NCBIfam" id="TIGR00096">
    <property type="entry name" value="16S rRNA (cytidine(1402)-2'-O)-methyltransferase"/>
    <property type="match status" value="1"/>
</dbReference>
<comment type="function">
    <text evidence="6">Catalyzes the 2'-O-methylation of the ribose of cytidine 1402 (C1402) in 16S rRNA.</text>
</comment>
<dbReference type="InterPro" id="IPR014777">
    <property type="entry name" value="4pyrrole_Mease_sub1"/>
</dbReference>
<evidence type="ECO:0000259" key="7">
    <source>
        <dbReference type="Pfam" id="PF00590"/>
    </source>
</evidence>
<dbReference type="PATRIC" id="fig|571915.4.peg.1074"/>
<dbReference type="FunFam" id="3.30.950.10:FF:000002">
    <property type="entry name" value="Ribosomal RNA small subunit methyltransferase I"/>
    <property type="match status" value="1"/>
</dbReference>
<dbReference type="Pfam" id="PF00590">
    <property type="entry name" value="TP_methylase"/>
    <property type="match status" value="1"/>
</dbReference>
<proteinExistence type="inferred from homology"/>
<dbReference type="EC" id="2.1.1.198" evidence="6"/>
<dbReference type="PIRSF" id="PIRSF005917">
    <property type="entry name" value="MTase_YraL"/>
    <property type="match status" value="1"/>
</dbReference>
<dbReference type="InterPro" id="IPR035996">
    <property type="entry name" value="4pyrrol_Methylase_sf"/>
</dbReference>
<dbReference type="RefSeq" id="WP_047261581.1">
    <property type="nucleotide sequence ID" value="NZ_CP011542.1"/>
</dbReference>
<protein>
    <recommendedName>
        <fullName evidence="6">Ribosomal RNA small subunit methyltransferase I</fullName>
        <ecNumber evidence="6">2.1.1.198</ecNumber>
    </recommendedName>
    <alternativeName>
        <fullName evidence="6">16S rRNA 2'-O-ribose C1402 methyltransferase</fullName>
    </alternativeName>
    <alternativeName>
        <fullName evidence="6">rRNA (cytidine-2'-O-)-methyltransferase RsmI</fullName>
    </alternativeName>
</protein>
<dbReference type="Gene3D" id="3.30.950.10">
    <property type="entry name" value="Methyltransferase, Cobalt-precorrin-4 Transmethylase, Domain 2"/>
    <property type="match status" value="1"/>
</dbReference>
<dbReference type="InterPro" id="IPR014776">
    <property type="entry name" value="4pyrrole_Mease_sub2"/>
</dbReference>
<dbReference type="OrthoDB" id="9809084at2"/>
<keyword evidence="9" id="KW-1185">Reference proteome</keyword>
<feature type="domain" description="Tetrapyrrole methylase" evidence="7">
    <location>
        <begin position="11"/>
        <end position="212"/>
    </location>
</feature>
<sequence length="281" mass="29913">MHELEPLPVGIIIVATPLGNIADASPRLAHALAQADFIAAEDTRRTRNLAQALGVSIRGQVLSNFDHNEHGRVAQLIEHARHASVAVITDAGMPVVSDPGFPLVQAAHDAGIPVTCFPGPSAVPTAIALSGLAVGKFAFDGFAPRRSGPRRAWLESLKTEERAVCFFESPHRIADTLAEAADILGADRQAAVARELTKKFEEVKRGTLSELAAWASDGLKGEITCVIAGVDRTKVVDVSDLVDEVNARVAQGERLKTVCSDVAQIHGVSKKELYNAVLESR</sequence>
<organism evidence="8 9">
    <name type="scientific">Corynebacterium mustelae</name>
    <dbReference type="NCBI Taxonomy" id="571915"/>
    <lineage>
        <taxon>Bacteria</taxon>
        <taxon>Bacillati</taxon>
        <taxon>Actinomycetota</taxon>
        <taxon>Actinomycetes</taxon>
        <taxon>Mycobacteriales</taxon>
        <taxon>Corynebacteriaceae</taxon>
        <taxon>Corynebacterium</taxon>
    </lineage>
</organism>
<dbReference type="PANTHER" id="PTHR46111:SF1">
    <property type="entry name" value="RIBOSOMAL RNA SMALL SUBUNIT METHYLTRANSFERASE I"/>
    <property type="match status" value="1"/>
</dbReference>
<dbReference type="CDD" id="cd11648">
    <property type="entry name" value="RsmI"/>
    <property type="match status" value="1"/>
</dbReference>
<gene>
    <name evidence="6 8" type="primary">rsmI</name>
    <name evidence="8" type="ORF">CMUST_05070</name>
</gene>
<dbReference type="AlphaFoldDB" id="A0A0G3H2K7"/>
<evidence type="ECO:0000256" key="5">
    <source>
        <dbReference type="ARBA" id="ARBA00022691"/>
    </source>
</evidence>
<evidence type="ECO:0000256" key="2">
    <source>
        <dbReference type="ARBA" id="ARBA00022552"/>
    </source>
</evidence>
<keyword evidence="5 6" id="KW-0949">S-adenosyl-L-methionine</keyword>
<dbReference type="HAMAP" id="MF_01877">
    <property type="entry name" value="16SrRNA_methyltr_I"/>
    <property type="match status" value="1"/>
</dbReference>
<dbReference type="InterPro" id="IPR008189">
    <property type="entry name" value="rRNA_ssu_MeTfrase_I"/>
</dbReference>
<keyword evidence="2 6" id="KW-0698">rRNA processing</keyword>
<dbReference type="GO" id="GO:0005737">
    <property type="term" value="C:cytoplasm"/>
    <property type="evidence" value="ECO:0007669"/>
    <property type="project" value="UniProtKB-SubCell"/>
</dbReference>
<comment type="subcellular location">
    <subcellularLocation>
        <location evidence="6">Cytoplasm</location>
    </subcellularLocation>
</comment>
<evidence type="ECO:0000256" key="1">
    <source>
        <dbReference type="ARBA" id="ARBA00022490"/>
    </source>
</evidence>
<comment type="similarity">
    <text evidence="6">Belongs to the methyltransferase superfamily. RsmI family.</text>
</comment>
<comment type="catalytic activity">
    <reaction evidence="6">
        <text>cytidine(1402) in 16S rRNA + S-adenosyl-L-methionine = 2'-O-methylcytidine(1402) in 16S rRNA + S-adenosyl-L-homocysteine + H(+)</text>
        <dbReference type="Rhea" id="RHEA:42924"/>
        <dbReference type="Rhea" id="RHEA-COMP:10285"/>
        <dbReference type="Rhea" id="RHEA-COMP:10286"/>
        <dbReference type="ChEBI" id="CHEBI:15378"/>
        <dbReference type="ChEBI" id="CHEBI:57856"/>
        <dbReference type="ChEBI" id="CHEBI:59789"/>
        <dbReference type="ChEBI" id="CHEBI:74495"/>
        <dbReference type="ChEBI" id="CHEBI:82748"/>
        <dbReference type="EC" id="2.1.1.198"/>
    </reaction>
</comment>
<reference evidence="9" key="2">
    <citation type="submission" date="2015-05" db="EMBL/GenBank/DDBJ databases">
        <title>Complete genome sequence of Corynebacterium mustelae DSM 45274, isolated from various tissues of a male ferret with lethal sepsis.</title>
        <authorList>
            <person name="Ruckert C."/>
            <person name="Albersmeier A."/>
            <person name="Winkler A."/>
            <person name="Tauch A."/>
        </authorList>
    </citation>
    <scope>NUCLEOTIDE SEQUENCE [LARGE SCALE GENOMIC DNA]</scope>
    <source>
        <strain evidence="9">DSM 45274</strain>
    </source>
</reference>
<dbReference type="GO" id="GO:0070677">
    <property type="term" value="F:rRNA (cytosine-2'-O-)-methyltransferase activity"/>
    <property type="evidence" value="ECO:0007669"/>
    <property type="project" value="UniProtKB-UniRule"/>
</dbReference>
<dbReference type="Gene3D" id="3.40.1010.10">
    <property type="entry name" value="Cobalt-precorrin-4 Transmethylase, Domain 1"/>
    <property type="match status" value="1"/>
</dbReference>
<evidence type="ECO:0000256" key="4">
    <source>
        <dbReference type="ARBA" id="ARBA00022679"/>
    </source>
</evidence>
<reference evidence="8 9" key="1">
    <citation type="journal article" date="2015" name="Genome Announc.">
        <title>Complete Genome Sequence of the Type Strain Corynebacterium mustelae DSM 45274, Isolated from Various Tissues of a Male Ferret with Lethal Sepsis.</title>
        <authorList>
            <person name="Ruckert C."/>
            <person name="Eimer J."/>
            <person name="Winkler A."/>
            <person name="Tauch A."/>
        </authorList>
    </citation>
    <scope>NUCLEOTIDE SEQUENCE [LARGE SCALE GENOMIC DNA]</scope>
    <source>
        <strain evidence="8 9">DSM 45274</strain>
    </source>
</reference>
<keyword evidence="3 6" id="KW-0489">Methyltransferase</keyword>
<evidence type="ECO:0000256" key="6">
    <source>
        <dbReference type="HAMAP-Rule" id="MF_01877"/>
    </source>
</evidence>